<dbReference type="SUPFAM" id="SSF56436">
    <property type="entry name" value="C-type lectin-like"/>
    <property type="match status" value="1"/>
</dbReference>
<evidence type="ECO:0000256" key="2">
    <source>
        <dbReference type="SAM" id="Phobius"/>
    </source>
</evidence>
<dbReference type="AlphaFoldDB" id="A0A8J4TQ06"/>
<gene>
    <name evidence="4" type="ORF">DAT39_018543</name>
</gene>
<feature type="non-terminal residue" evidence="4">
    <location>
        <position position="1"/>
    </location>
</feature>
<dbReference type="InterPro" id="IPR050828">
    <property type="entry name" value="C-type_lectin/matrix_domain"/>
</dbReference>
<dbReference type="PANTHER" id="PTHR45710">
    <property type="entry name" value="C-TYPE LECTIN DOMAIN-CONTAINING PROTEIN 180"/>
    <property type="match status" value="1"/>
</dbReference>
<comment type="caution">
    <text evidence="4">The sequence shown here is derived from an EMBL/GenBank/DDBJ whole genome shotgun (WGS) entry which is preliminary data.</text>
</comment>
<dbReference type="InterPro" id="IPR016187">
    <property type="entry name" value="CTDL_fold"/>
</dbReference>
<dbReference type="GO" id="GO:0005886">
    <property type="term" value="C:plasma membrane"/>
    <property type="evidence" value="ECO:0007669"/>
    <property type="project" value="UniProtKB-SubCell"/>
</dbReference>
<dbReference type="PANTHER" id="PTHR45710:SF8">
    <property type="entry name" value="RERATING FAMILY MEMBER 4"/>
    <property type="match status" value="1"/>
</dbReference>
<keyword evidence="2" id="KW-0472">Membrane</keyword>
<feature type="transmembrane region" description="Helical" evidence="2">
    <location>
        <begin position="12"/>
        <end position="32"/>
    </location>
</feature>
<keyword evidence="2" id="KW-0812">Transmembrane</keyword>
<evidence type="ECO:0000259" key="3">
    <source>
        <dbReference type="PROSITE" id="PS50041"/>
    </source>
</evidence>
<keyword evidence="5" id="KW-1185">Reference proteome</keyword>
<dbReference type="OrthoDB" id="6133475at2759"/>
<dbReference type="Pfam" id="PF00059">
    <property type="entry name" value="Lectin_C"/>
    <property type="match status" value="1"/>
</dbReference>
<keyword evidence="2" id="KW-1133">Transmembrane helix</keyword>
<dbReference type="PROSITE" id="PS50041">
    <property type="entry name" value="C_TYPE_LECTIN_2"/>
    <property type="match status" value="1"/>
</dbReference>
<organism evidence="4 5">
    <name type="scientific">Clarias magur</name>
    <name type="common">Asian catfish</name>
    <name type="synonym">Macropteronotus magur</name>
    <dbReference type="NCBI Taxonomy" id="1594786"/>
    <lineage>
        <taxon>Eukaryota</taxon>
        <taxon>Metazoa</taxon>
        <taxon>Chordata</taxon>
        <taxon>Craniata</taxon>
        <taxon>Vertebrata</taxon>
        <taxon>Euteleostomi</taxon>
        <taxon>Actinopterygii</taxon>
        <taxon>Neopterygii</taxon>
        <taxon>Teleostei</taxon>
        <taxon>Ostariophysi</taxon>
        <taxon>Siluriformes</taxon>
        <taxon>Clariidae</taxon>
        <taxon>Clarias</taxon>
    </lineage>
</organism>
<dbReference type="Proteomes" id="UP000727407">
    <property type="component" value="Unassembled WGS sequence"/>
</dbReference>
<dbReference type="InterPro" id="IPR016186">
    <property type="entry name" value="C-type_lectin-like/link_sf"/>
</dbReference>
<dbReference type="Gene3D" id="3.10.100.10">
    <property type="entry name" value="Mannose-Binding Protein A, subunit A"/>
    <property type="match status" value="1"/>
</dbReference>
<sequence>GDIAKSRCYRLTAVCVVLLCVLLLTAVTVLWIECKNLTIMAEHVQLQRDQFKQENSALHNTILQLGWRVYNSRIYISTENKNSWHKSREDCKRRGADLVIINSTEEQEFISKYYGDTEAWIGLTDTNTEGTFKWVDSSSLTTA</sequence>
<evidence type="ECO:0000313" key="5">
    <source>
        <dbReference type="Proteomes" id="UP000727407"/>
    </source>
</evidence>
<evidence type="ECO:0000256" key="1">
    <source>
        <dbReference type="ARBA" id="ARBA00004401"/>
    </source>
</evidence>
<protein>
    <submittedName>
        <fullName evidence="4">C-type lectin domain family 4 member E-like isoform X1</fullName>
    </submittedName>
</protein>
<reference evidence="4" key="1">
    <citation type="submission" date="2020-07" db="EMBL/GenBank/DDBJ databases">
        <title>Clarias magur genome sequencing, assembly and annotation.</title>
        <authorList>
            <person name="Kushwaha B."/>
            <person name="Kumar R."/>
            <person name="Das P."/>
            <person name="Joshi C.G."/>
            <person name="Kumar D."/>
            <person name="Nagpure N.S."/>
            <person name="Pandey M."/>
            <person name="Agarwal S."/>
            <person name="Srivastava S."/>
            <person name="Singh M."/>
            <person name="Sahoo L."/>
            <person name="Jayasankar P."/>
            <person name="Meher P.K."/>
            <person name="Koringa P.G."/>
            <person name="Iquebal M.A."/>
            <person name="Das S.P."/>
            <person name="Bit A."/>
            <person name="Patnaik S."/>
            <person name="Patel N."/>
            <person name="Shah T.M."/>
            <person name="Hinsu A."/>
            <person name="Jena J.K."/>
        </authorList>
    </citation>
    <scope>NUCLEOTIDE SEQUENCE</scope>
    <source>
        <strain evidence="4">CIFAMagur01</strain>
        <tissue evidence="4">Testis</tissue>
    </source>
</reference>
<dbReference type="InterPro" id="IPR001304">
    <property type="entry name" value="C-type_lectin-like"/>
</dbReference>
<feature type="non-terminal residue" evidence="4">
    <location>
        <position position="143"/>
    </location>
</feature>
<dbReference type="EMBL" id="QNUK01000557">
    <property type="protein sequence ID" value="KAF5891743.1"/>
    <property type="molecule type" value="Genomic_DNA"/>
</dbReference>
<comment type="subcellular location">
    <subcellularLocation>
        <location evidence="1">Cell membrane</location>
        <topology evidence="1">Single-pass type II membrane protein</topology>
    </subcellularLocation>
</comment>
<feature type="domain" description="C-type lectin" evidence="3">
    <location>
        <begin position="70"/>
        <end position="143"/>
    </location>
</feature>
<accession>A0A8J4TQ06</accession>
<name>A0A8J4TQ06_CLAMG</name>
<proteinExistence type="predicted"/>
<evidence type="ECO:0000313" key="4">
    <source>
        <dbReference type="EMBL" id="KAF5891743.1"/>
    </source>
</evidence>